<protein>
    <submittedName>
        <fullName evidence="1">Uncharacterized protein</fullName>
    </submittedName>
</protein>
<dbReference type="EMBL" id="PVTF01000005">
    <property type="protein sequence ID" value="PRY41337.1"/>
    <property type="molecule type" value="Genomic_DNA"/>
</dbReference>
<sequence length="346" mass="38146">MASITVTMLGASGSGKTTYLHGMFTQLARGSGDFGLFERDPDLELDLIEGWRALAEHGVVPEATDENPRFYEFVLQHREHTAATMSWADFRGGALFTRSDQHSDVLRLRSRLMESDSIHLVLDGGTLAEARLPHDVPRLATTLGAERMSTLVRGVVDARAAQGLALPSIVVLITKADRIVNAAHANGVPHDKRLAEVIVAVIDMLPVLSRTRLTAMVCPVQVGWFGEAEHNIDPARVDTQRLHQPILFSARHQHFTEEFRQRAVITRLTGEVAARQAELDALLVHPFRLPGRRSKVESSLREARTRLAAAEHARATAAYWSSVLASKIDTDVPIIHEGRHVQRGSA</sequence>
<evidence type="ECO:0000313" key="2">
    <source>
        <dbReference type="Proteomes" id="UP000239494"/>
    </source>
</evidence>
<dbReference type="InterPro" id="IPR027417">
    <property type="entry name" value="P-loop_NTPase"/>
</dbReference>
<gene>
    <name evidence="1" type="ORF">CLV43_10595</name>
</gene>
<comment type="caution">
    <text evidence="1">The sequence shown here is derived from an EMBL/GenBank/DDBJ whole genome shotgun (WGS) entry which is preliminary data.</text>
</comment>
<evidence type="ECO:0000313" key="1">
    <source>
        <dbReference type="EMBL" id="PRY41337.1"/>
    </source>
</evidence>
<dbReference type="AlphaFoldDB" id="A0A2T0T6N5"/>
<name>A0A2T0T6N5_9PSEU</name>
<accession>A0A2T0T6N5</accession>
<keyword evidence="2" id="KW-1185">Reference proteome</keyword>
<dbReference type="Proteomes" id="UP000239494">
    <property type="component" value="Unassembled WGS sequence"/>
</dbReference>
<reference evidence="1 2" key="1">
    <citation type="submission" date="2018-03" db="EMBL/GenBank/DDBJ databases">
        <title>Genomic Encyclopedia of Archaeal and Bacterial Type Strains, Phase II (KMG-II): from individual species to whole genera.</title>
        <authorList>
            <person name="Goeker M."/>
        </authorList>
    </citation>
    <scope>NUCLEOTIDE SEQUENCE [LARGE SCALE GENOMIC DNA]</scope>
    <source>
        <strain evidence="1 2">DSM 44720</strain>
    </source>
</reference>
<dbReference type="SUPFAM" id="SSF52540">
    <property type="entry name" value="P-loop containing nucleoside triphosphate hydrolases"/>
    <property type="match status" value="1"/>
</dbReference>
<organism evidence="1 2">
    <name type="scientific">Umezawaea tangerina</name>
    <dbReference type="NCBI Taxonomy" id="84725"/>
    <lineage>
        <taxon>Bacteria</taxon>
        <taxon>Bacillati</taxon>
        <taxon>Actinomycetota</taxon>
        <taxon>Actinomycetes</taxon>
        <taxon>Pseudonocardiales</taxon>
        <taxon>Pseudonocardiaceae</taxon>
        <taxon>Umezawaea</taxon>
    </lineage>
</organism>
<proteinExistence type="predicted"/>